<dbReference type="RefSeq" id="WP_101531913.1">
    <property type="nucleotide sequence ID" value="NZ_PKUQ01000001.1"/>
</dbReference>
<dbReference type="InterPro" id="IPR006135">
    <property type="entry name" value="T3SS_substrate_exporter"/>
</dbReference>
<evidence type="ECO:0000313" key="16">
    <source>
        <dbReference type="Proteomes" id="UP000234881"/>
    </source>
</evidence>
<feature type="compositionally biased region" description="Acidic residues" evidence="14">
    <location>
        <begin position="1"/>
        <end position="10"/>
    </location>
</feature>
<keyword evidence="7 13" id="KW-1005">Bacterial flagellum biogenesis</keyword>
<feature type="transmembrane region" description="Helical" evidence="13">
    <location>
        <begin position="144"/>
        <end position="166"/>
    </location>
</feature>
<evidence type="ECO:0000256" key="6">
    <source>
        <dbReference type="ARBA" id="ARBA00022692"/>
    </source>
</evidence>
<dbReference type="SUPFAM" id="SSF160544">
    <property type="entry name" value="EscU C-terminal domain-like"/>
    <property type="match status" value="1"/>
</dbReference>
<keyword evidence="11 13" id="KW-1006">Bacterial flagellum protein export</keyword>
<comment type="caution">
    <text evidence="15">The sequence shown here is derived from an EMBL/GenBank/DDBJ whole genome shotgun (WGS) entry which is preliminary data.</text>
</comment>
<feature type="compositionally biased region" description="Basic and acidic residues" evidence="14">
    <location>
        <begin position="11"/>
        <end position="27"/>
    </location>
</feature>
<dbReference type="Gene3D" id="6.10.250.2080">
    <property type="match status" value="1"/>
</dbReference>
<evidence type="ECO:0000256" key="7">
    <source>
        <dbReference type="ARBA" id="ARBA00022795"/>
    </source>
</evidence>
<dbReference type="PANTHER" id="PTHR30531">
    <property type="entry name" value="FLAGELLAR BIOSYNTHETIC PROTEIN FLHB"/>
    <property type="match status" value="1"/>
</dbReference>
<dbReference type="NCBIfam" id="TIGR00328">
    <property type="entry name" value="flhB"/>
    <property type="match status" value="1"/>
</dbReference>
<dbReference type="OrthoDB" id="9807950at2"/>
<keyword evidence="8 13" id="KW-0653">Protein transport</keyword>
<evidence type="ECO:0000256" key="8">
    <source>
        <dbReference type="ARBA" id="ARBA00022927"/>
    </source>
</evidence>
<comment type="similarity">
    <text evidence="2 13">Belongs to the type III secretion exporter family.</text>
</comment>
<evidence type="ECO:0000256" key="3">
    <source>
        <dbReference type="ARBA" id="ARBA00021622"/>
    </source>
</evidence>
<comment type="subcellular location">
    <subcellularLocation>
        <location evidence="1">Cell membrane</location>
        <topology evidence="1">Multi-pass membrane protein</topology>
    </subcellularLocation>
</comment>
<evidence type="ECO:0000256" key="14">
    <source>
        <dbReference type="SAM" id="MobiDB-lite"/>
    </source>
</evidence>
<keyword evidence="15" id="KW-0282">Flagellum</keyword>
<dbReference type="InterPro" id="IPR029025">
    <property type="entry name" value="T3SS_substrate_exporter_C"/>
</dbReference>
<evidence type="ECO:0000256" key="13">
    <source>
        <dbReference type="RuleBase" id="RU364091"/>
    </source>
</evidence>
<evidence type="ECO:0000256" key="2">
    <source>
        <dbReference type="ARBA" id="ARBA00010690"/>
    </source>
</evidence>
<dbReference type="GO" id="GO:0009306">
    <property type="term" value="P:protein secretion"/>
    <property type="evidence" value="ECO:0007669"/>
    <property type="project" value="InterPro"/>
</dbReference>
<keyword evidence="5 13" id="KW-1003">Cell membrane</keyword>
<sequence>MAEENDDSEKTEEPTQKRLDDAHEKGDVAKSQEVSAWFSMMGTGLVVAVLGTYVAKGVASNLSGFFENSYQLSLDGGLLAQIWTEVGYALLGVLILPMLALLAMAVAGNVIQHKFVFSTEPLKPKLSKISPASGFKRLFSKESLVNFIKGLAKLSVVTLLMLLILYPQRDKLDLVMGLDPIDLLPFIQSLSLQLVIGVIVVMTVIAGMDFLYQKNRWHEKQKMSIKEIKEEFKQQEGDPIVKAKLRQLRMERSRKRMMSAVPDASVILTNPTHYSVALKYEQGMGAPLCLAKGIDDTAMRIREIAKEHSIPIVQNPPLARALFATVDIDAEVPEEHYKAVAEVISYIMKLKNRTSWSNRK</sequence>
<feature type="transmembrane region" description="Helical" evidence="13">
    <location>
        <begin position="186"/>
        <end position="212"/>
    </location>
</feature>
<keyword evidence="10 13" id="KW-0472">Membrane</keyword>
<feature type="transmembrane region" description="Helical" evidence="13">
    <location>
        <begin position="34"/>
        <end position="55"/>
    </location>
</feature>
<evidence type="ECO:0000256" key="5">
    <source>
        <dbReference type="ARBA" id="ARBA00022475"/>
    </source>
</evidence>
<comment type="function">
    <text evidence="12 13">Required for formation of the rod structure in the basal body of the flagellar apparatus. Together with FliI and FliH, may constitute the export apparatus of flagellin.</text>
</comment>
<evidence type="ECO:0000256" key="11">
    <source>
        <dbReference type="ARBA" id="ARBA00023225"/>
    </source>
</evidence>
<dbReference type="Pfam" id="PF01312">
    <property type="entry name" value="Bac_export_2"/>
    <property type="match status" value="1"/>
</dbReference>
<keyword evidence="15" id="KW-0969">Cilium</keyword>
<evidence type="ECO:0000256" key="4">
    <source>
        <dbReference type="ARBA" id="ARBA00022448"/>
    </source>
</evidence>
<dbReference type="AlphaFoldDB" id="A0A2N5XWG9"/>
<keyword evidence="9 13" id="KW-1133">Transmembrane helix</keyword>
<dbReference type="Proteomes" id="UP000234881">
    <property type="component" value="Unassembled WGS sequence"/>
</dbReference>
<protein>
    <recommendedName>
        <fullName evidence="3 13">Flagellar biosynthetic protein FlhB</fullName>
    </recommendedName>
</protein>
<dbReference type="GO" id="GO:0044780">
    <property type="term" value="P:bacterial-type flagellum assembly"/>
    <property type="evidence" value="ECO:0007669"/>
    <property type="project" value="InterPro"/>
</dbReference>
<name>A0A2N5XWG9_9HYPH</name>
<keyword evidence="4 13" id="KW-0813">Transport</keyword>
<dbReference type="GO" id="GO:0005886">
    <property type="term" value="C:plasma membrane"/>
    <property type="evidence" value="ECO:0007669"/>
    <property type="project" value="UniProtKB-SubCell"/>
</dbReference>
<evidence type="ECO:0000256" key="10">
    <source>
        <dbReference type="ARBA" id="ARBA00023136"/>
    </source>
</evidence>
<dbReference type="EMBL" id="PKUQ01000001">
    <property type="protein sequence ID" value="PLW78829.1"/>
    <property type="molecule type" value="Genomic_DNA"/>
</dbReference>
<keyword evidence="15" id="KW-0966">Cell projection</keyword>
<reference evidence="15 16" key="1">
    <citation type="submission" date="2018-01" db="EMBL/GenBank/DDBJ databases">
        <title>The draft genome sequence of Cohaesibacter sp. H1304.</title>
        <authorList>
            <person name="Wang N.-N."/>
            <person name="Du Z.-J."/>
        </authorList>
    </citation>
    <scope>NUCLEOTIDE SEQUENCE [LARGE SCALE GENOMIC DNA]</scope>
    <source>
        <strain evidence="15 16">H1304</strain>
    </source>
</reference>
<keyword evidence="16" id="KW-1185">Reference proteome</keyword>
<evidence type="ECO:0000256" key="12">
    <source>
        <dbReference type="ARBA" id="ARBA00025078"/>
    </source>
</evidence>
<keyword evidence="6 13" id="KW-0812">Transmembrane</keyword>
<feature type="region of interest" description="Disordered" evidence="14">
    <location>
        <begin position="1"/>
        <end position="27"/>
    </location>
</feature>
<accession>A0A2N5XWG9</accession>
<evidence type="ECO:0000256" key="9">
    <source>
        <dbReference type="ARBA" id="ARBA00022989"/>
    </source>
</evidence>
<dbReference type="PANTHER" id="PTHR30531:SF12">
    <property type="entry name" value="FLAGELLAR BIOSYNTHETIC PROTEIN FLHB"/>
    <property type="match status" value="1"/>
</dbReference>
<dbReference type="PRINTS" id="PR00950">
    <property type="entry name" value="TYPE3IMSPROT"/>
</dbReference>
<evidence type="ECO:0000256" key="1">
    <source>
        <dbReference type="ARBA" id="ARBA00004651"/>
    </source>
</evidence>
<dbReference type="Gene3D" id="3.40.1690.10">
    <property type="entry name" value="secretion proteins EscU"/>
    <property type="match status" value="1"/>
</dbReference>
<proteinExistence type="inferred from homology"/>
<feature type="transmembrane region" description="Helical" evidence="13">
    <location>
        <begin position="88"/>
        <end position="111"/>
    </location>
</feature>
<dbReference type="FunFam" id="3.40.1690.10:FF:000001">
    <property type="entry name" value="Flagellar biosynthetic protein FlhB"/>
    <property type="match status" value="1"/>
</dbReference>
<gene>
    <name evidence="13 15" type="primary">flhB</name>
    <name evidence="15" type="ORF">C0081_00880</name>
</gene>
<evidence type="ECO:0000313" key="15">
    <source>
        <dbReference type="EMBL" id="PLW78829.1"/>
    </source>
</evidence>
<organism evidence="15 16">
    <name type="scientific">Cohaesibacter celericrescens</name>
    <dbReference type="NCBI Taxonomy" id="2067669"/>
    <lineage>
        <taxon>Bacteria</taxon>
        <taxon>Pseudomonadati</taxon>
        <taxon>Pseudomonadota</taxon>
        <taxon>Alphaproteobacteria</taxon>
        <taxon>Hyphomicrobiales</taxon>
        <taxon>Cohaesibacteraceae</taxon>
    </lineage>
</organism>
<dbReference type="InterPro" id="IPR006136">
    <property type="entry name" value="FlhB"/>
</dbReference>